<protein>
    <recommendedName>
        <fullName evidence="3">Capsule biosynthesis protein</fullName>
    </recommendedName>
</protein>
<name>A0AAC9IRF7_9BURK</name>
<evidence type="ECO:0008006" key="3">
    <source>
        <dbReference type="Google" id="ProtNLM"/>
    </source>
</evidence>
<dbReference type="GO" id="GO:0015774">
    <property type="term" value="P:polysaccharide transport"/>
    <property type="evidence" value="ECO:0007669"/>
    <property type="project" value="InterPro"/>
</dbReference>
<gene>
    <name evidence="1" type="ORF">AOC25_01960</name>
</gene>
<dbReference type="GO" id="GO:0000271">
    <property type="term" value="P:polysaccharide biosynthetic process"/>
    <property type="evidence" value="ECO:0007669"/>
    <property type="project" value="InterPro"/>
</dbReference>
<dbReference type="AlphaFoldDB" id="A0AAC9IRF7"/>
<dbReference type="Proteomes" id="UP000182060">
    <property type="component" value="Chromosome"/>
</dbReference>
<dbReference type="CDD" id="cd16441">
    <property type="entry name" value="beta_Kdo_transferase_KpsS"/>
    <property type="match status" value="1"/>
</dbReference>
<dbReference type="EMBL" id="CP015017">
    <property type="protein sequence ID" value="APC00470.1"/>
    <property type="molecule type" value="Genomic_DNA"/>
</dbReference>
<dbReference type="RefSeq" id="WP_071538697.1">
    <property type="nucleotide sequence ID" value="NZ_CP015016.1"/>
</dbReference>
<organism evidence="1 2">
    <name type="scientific">Polynucleobacter asymbioticus</name>
    <dbReference type="NCBI Taxonomy" id="576611"/>
    <lineage>
        <taxon>Bacteria</taxon>
        <taxon>Pseudomonadati</taxon>
        <taxon>Pseudomonadota</taxon>
        <taxon>Betaproteobacteria</taxon>
        <taxon>Burkholderiales</taxon>
        <taxon>Burkholderiaceae</taxon>
        <taxon>Polynucleobacter</taxon>
    </lineage>
</organism>
<accession>A0AAC9IRF7</accession>
<sequence>MHSQSNDLIKKSAEIALPSNSGLNRGAFTELNTKFSLELSNLPAYQNVLLLQGPVGPFFSKLARFLKQRGSKTHKINFNPGDEFFYDSKEPNTYLYDFTLGYWPQYLERYIVQHQIEAIFLFGDCRPIHLPAQEICKQYGIDLWVLEEGYLRPDYFTMEYFGVNANSRLFNATPECLIDHGSEMIAKQAHANITHYNWSHLHITRHAIMYWLANVLQPFKCANYDHHRELNFVIAYRWIKNFCAHWTYRIKDRSAIKKLLHHRPPEEKNYFLFPLQVHDDAQMLHHSDFNSVEDAIEMVVTSFYKHLSMHKNAATKLIIKHHPMDRGHKNYLDFIKNLSKTLGIKDHVYYLHELNLDLILPYCKGCITVNSTLGLKALSMGVPVKNLGRSFYNKNHITSQKTLQQFWKNPGFVSLKSTQAFQRFVISQTQVNGCLYSPEYQPK</sequence>
<dbReference type="Pfam" id="PF05159">
    <property type="entry name" value="Capsule_synth"/>
    <property type="match status" value="1"/>
</dbReference>
<reference evidence="1" key="1">
    <citation type="journal article" date="2017" name="Appl. Environ. Microbiol.">
        <title>Microdiversification of a pelagic Polynucleobacter species is mainly driven by acquisition of genomic islands from a partially interspecific gene pool.</title>
        <authorList>
            <person name="Hoetzinger M."/>
            <person name="Hahn M.W."/>
            <person name="Jezberova J."/>
            <person name="Schmidt J."/>
            <person name="Koll U."/>
        </authorList>
    </citation>
    <scope>NUCLEOTIDE SEQUENCE</scope>
    <source>
        <strain evidence="1">MWH-RechtKol4</strain>
    </source>
</reference>
<evidence type="ECO:0000313" key="2">
    <source>
        <dbReference type="Proteomes" id="UP000182060"/>
    </source>
</evidence>
<evidence type="ECO:0000313" key="1">
    <source>
        <dbReference type="EMBL" id="APC00470.1"/>
    </source>
</evidence>
<proteinExistence type="predicted"/>
<dbReference type="InterPro" id="IPR007833">
    <property type="entry name" value="Capsule_polysaccharide_synth"/>
</dbReference>